<keyword evidence="1" id="KW-0328">Glycosyltransferase</keyword>
<evidence type="ECO:0000256" key="1">
    <source>
        <dbReference type="ARBA" id="ARBA00022676"/>
    </source>
</evidence>
<keyword evidence="5" id="KW-1185">Reference proteome</keyword>
<protein>
    <submittedName>
        <fullName evidence="4">Glycosyltransferase family 8 protein</fullName>
    </submittedName>
</protein>
<dbReference type="Proteomes" id="UP001595478">
    <property type="component" value="Unassembled WGS sequence"/>
</dbReference>
<dbReference type="EMBL" id="JBHRSW010000006">
    <property type="protein sequence ID" value="MFC3120826.1"/>
    <property type="molecule type" value="Genomic_DNA"/>
</dbReference>
<dbReference type="Gene3D" id="3.90.550.10">
    <property type="entry name" value="Spore Coat Polysaccharide Biosynthesis Protein SpsA, Chain A"/>
    <property type="match status" value="1"/>
</dbReference>
<name>A0ABV7FN30_9ALTE</name>
<dbReference type="RefSeq" id="WP_376918969.1">
    <property type="nucleotide sequence ID" value="NZ_JBHRSW010000006.1"/>
</dbReference>
<dbReference type="InterPro" id="IPR002495">
    <property type="entry name" value="Glyco_trans_8"/>
</dbReference>
<accession>A0ABV7FN30</accession>
<comment type="caution">
    <text evidence="4">The sequence shown here is derived from an EMBL/GenBank/DDBJ whole genome shotgun (WGS) entry which is preliminary data.</text>
</comment>
<evidence type="ECO:0000256" key="2">
    <source>
        <dbReference type="ARBA" id="ARBA00022679"/>
    </source>
</evidence>
<dbReference type="Pfam" id="PF01501">
    <property type="entry name" value="Glyco_transf_8"/>
    <property type="match status" value="1"/>
</dbReference>
<evidence type="ECO:0000313" key="5">
    <source>
        <dbReference type="Proteomes" id="UP001595478"/>
    </source>
</evidence>
<organism evidence="4 5">
    <name type="scientific">Agaribacter flavus</name>
    <dbReference type="NCBI Taxonomy" id="1902781"/>
    <lineage>
        <taxon>Bacteria</taxon>
        <taxon>Pseudomonadati</taxon>
        <taxon>Pseudomonadota</taxon>
        <taxon>Gammaproteobacteria</taxon>
        <taxon>Alteromonadales</taxon>
        <taxon>Alteromonadaceae</taxon>
        <taxon>Agaribacter</taxon>
    </lineage>
</organism>
<evidence type="ECO:0000313" key="4">
    <source>
        <dbReference type="EMBL" id="MFC3120826.1"/>
    </source>
</evidence>
<sequence>MRQHSRIQIAFCLDDNYVQQVDAVIRSIAATNANNAIDIHLVFNDLSIRNQSYFEQHQSENLSIHFVSTDILVDDVGPKNHVSKATFVKFEIIKAIDGLDKILYLDGDIIVLDDLLPLWETDISDYCLGAVENPFSSRHEALNMHSDAVYFNAGVLLMNLKMMRQTGFYARAHEYINKQGQHLIFHDQDVFNHLVNGCFYQMDAIYNYQTFFIRKIHLFDKVEQRTLREALDKAVIMHYSSGIKPWFYLDPHPRAKLFRRYYTGALRRDVSESLLRQVVRYLVVKAYYFTHKII</sequence>
<dbReference type="CDD" id="cd04194">
    <property type="entry name" value="GT8_A4GalT_like"/>
    <property type="match status" value="1"/>
</dbReference>
<dbReference type="PANTHER" id="PTHR13778">
    <property type="entry name" value="GLYCOSYLTRANSFERASE 8 DOMAIN-CONTAINING PROTEIN"/>
    <property type="match status" value="1"/>
</dbReference>
<keyword evidence="2" id="KW-0808">Transferase</keyword>
<dbReference type="PANTHER" id="PTHR13778:SF47">
    <property type="entry name" value="LIPOPOLYSACCHARIDE 1,3-GALACTOSYLTRANSFERASE"/>
    <property type="match status" value="1"/>
</dbReference>
<keyword evidence="3" id="KW-0479">Metal-binding</keyword>
<dbReference type="InterPro" id="IPR050748">
    <property type="entry name" value="Glycosyltrans_8_dom-fam"/>
</dbReference>
<proteinExistence type="predicted"/>
<evidence type="ECO:0000256" key="3">
    <source>
        <dbReference type="ARBA" id="ARBA00022723"/>
    </source>
</evidence>
<dbReference type="InterPro" id="IPR029044">
    <property type="entry name" value="Nucleotide-diphossugar_trans"/>
</dbReference>
<reference evidence="5" key="1">
    <citation type="journal article" date="2019" name="Int. J. Syst. Evol. Microbiol.">
        <title>The Global Catalogue of Microorganisms (GCM) 10K type strain sequencing project: providing services to taxonomists for standard genome sequencing and annotation.</title>
        <authorList>
            <consortium name="The Broad Institute Genomics Platform"/>
            <consortium name="The Broad Institute Genome Sequencing Center for Infectious Disease"/>
            <person name="Wu L."/>
            <person name="Ma J."/>
        </authorList>
    </citation>
    <scope>NUCLEOTIDE SEQUENCE [LARGE SCALE GENOMIC DNA]</scope>
    <source>
        <strain evidence="5">KCTC 52473</strain>
    </source>
</reference>
<dbReference type="SUPFAM" id="SSF53448">
    <property type="entry name" value="Nucleotide-diphospho-sugar transferases"/>
    <property type="match status" value="1"/>
</dbReference>
<gene>
    <name evidence="4" type="ORF">ACFOHL_04300</name>
</gene>